<dbReference type="Proteomes" id="UP001162483">
    <property type="component" value="Unassembled WGS sequence"/>
</dbReference>
<keyword evidence="2" id="KW-1185">Reference proteome</keyword>
<comment type="caution">
    <text evidence="1">The sequence shown here is derived from an EMBL/GenBank/DDBJ whole genome shotgun (WGS) entry which is preliminary data.</text>
</comment>
<name>A0ABN9EK02_9NEOB</name>
<dbReference type="EMBL" id="CATNWA010015620">
    <property type="protein sequence ID" value="CAI9585145.1"/>
    <property type="molecule type" value="Genomic_DNA"/>
</dbReference>
<sequence length="49" mass="5275">MCINGQMGAVQERVAVYKRPPTFHACARSLGVCGIEIQCLLCPGDTAEH</sequence>
<proteinExistence type="predicted"/>
<accession>A0ABN9EK02</accession>
<gene>
    <name evidence="1" type="ORF">SPARVUS_LOCUS10138235</name>
</gene>
<reference evidence="1" key="1">
    <citation type="submission" date="2023-05" db="EMBL/GenBank/DDBJ databases">
        <authorList>
            <person name="Stuckert A."/>
        </authorList>
    </citation>
    <scope>NUCLEOTIDE SEQUENCE</scope>
</reference>
<protein>
    <submittedName>
        <fullName evidence="1">Uncharacterized protein</fullName>
    </submittedName>
</protein>
<evidence type="ECO:0000313" key="1">
    <source>
        <dbReference type="EMBL" id="CAI9585145.1"/>
    </source>
</evidence>
<organism evidence="1 2">
    <name type="scientific">Staurois parvus</name>
    <dbReference type="NCBI Taxonomy" id="386267"/>
    <lineage>
        <taxon>Eukaryota</taxon>
        <taxon>Metazoa</taxon>
        <taxon>Chordata</taxon>
        <taxon>Craniata</taxon>
        <taxon>Vertebrata</taxon>
        <taxon>Euteleostomi</taxon>
        <taxon>Amphibia</taxon>
        <taxon>Batrachia</taxon>
        <taxon>Anura</taxon>
        <taxon>Neobatrachia</taxon>
        <taxon>Ranoidea</taxon>
        <taxon>Ranidae</taxon>
        <taxon>Staurois</taxon>
    </lineage>
</organism>
<evidence type="ECO:0000313" key="2">
    <source>
        <dbReference type="Proteomes" id="UP001162483"/>
    </source>
</evidence>